<keyword evidence="1" id="KW-0808">Transferase</keyword>
<keyword evidence="4" id="KW-1185">Reference proteome</keyword>
<dbReference type="SUPFAM" id="SSF55874">
    <property type="entry name" value="ATPase domain of HSP90 chaperone/DNA topoisomerase II/histidine kinase"/>
    <property type="match status" value="1"/>
</dbReference>
<organism evidence="3 4">
    <name type="scientific">Actinoplanes auranticolor</name>
    <dbReference type="NCBI Taxonomy" id="47988"/>
    <lineage>
        <taxon>Bacteria</taxon>
        <taxon>Bacillati</taxon>
        <taxon>Actinomycetota</taxon>
        <taxon>Actinomycetes</taxon>
        <taxon>Micromonosporales</taxon>
        <taxon>Micromonosporaceae</taxon>
        <taxon>Actinoplanes</taxon>
    </lineage>
</organism>
<dbReference type="CDD" id="cd16936">
    <property type="entry name" value="HATPase_RsbW-like"/>
    <property type="match status" value="1"/>
</dbReference>
<evidence type="ECO:0000259" key="2">
    <source>
        <dbReference type="Pfam" id="PF13581"/>
    </source>
</evidence>
<reference evidence="3" key="1">
    <citation type="submission" date="2021-03" db="EMBL/GenBank/DDBJ databases">
        <title>Whole genome shotgun sequence of Actinoplanes auranticolor NBRC 12245.</title>
        <authorList>
            <person name="Komaki H."/>
            <person name="Tamura T."/>
        </authorList>
    </citation>
    <scope>NUCLEOTIDE SEQUENCE</scope>
    <source>
        <strain evidence="3">NBRC 12245</strain>
    </source>
</reference>
<protein>
    <recommendedName>
        <fullName evidence="2">Histidine kinase/HSP90-like ATPase domain-containing protein</fullName>
    </recommendedName>
</protein>
<gene>
    <name evidence="3" type="ORF">Aau02nite_70360</name>
</gene>
<sequence length="153" mass="16628">MIGALAGHHSLMPFLSAQSPPAMTELHKWVLDSPVQLRSLRASLHEAITGQPLPAGAELDEVPEKVVLVATELATNALRHGLPPTIVRLGRHDQVFVLDVADHSPETVPQYADDRPPGAGGLGLYLAKKFALDLGWYIEDHTKHVWAEFPVPS</sequence>
<name>A0A919SSN9_9ACTN</name>
<dbReference type="Gene3D" id="3.30.565.10">
    <property type="entry name" value="Histidine kinase-like ATPase, C-terminal domain"/>
    <property type="match status" value="1"/>
</dbReference>
<keyword evidence="1" id="KW-0418">Kinase</keyword>
<dbReference type="GO" id="GO:0004674">
    <property type="term" value="F:protein serine/threonine kinase activity"/>
    <property type="evidence" value="ECO:0007669"/>
    <property type="project" value="UniProtKB-KW"/>
</dbReference>
<accession>A0A919SSN9</accession>
<dbReference type="InterPro" id="IPR050267">
    <property type="entry name" value="Anti-sigma-factor_SerPK"/>
</dbReference>
<feature type="domain" description="Histidine kinase/HSP90-like ATPase" evidence="2">
    <location>
        <begin position="34"/>
        <end position="146"/>
    </location>
</feature>
<proteinExistence type="predicted"/>
<dbReference type="AlphaFoldDB" id="A0A919SSN9"/>
<dbReference type="InterPro" id="IPR003594">
    <property type="entry name" value="HATPase_dom"/>
</dbReference>
<evidence type="ECO:0000256" key="1">
    <source>
        <dbReference type="ARBA" id="ARBA00022527"/>
    </source>
</evidence>
<dbReference type="Proteomes" id="UP000681340">
    <property type="component" value="Unassembled WGS sequence"/>
</dbReference>
<keyword evidence="1" id="KW-0723">Serine/threonine-protein kinase</keyword>
<dbReference type="PANTHER" id="PTHR35526:SF3">
    <property type="entry name" value="ANTI-SIGMA-F FACTOR RSBW"/>
    <property type="match status" value="1"/>
</dbReference>
<dbReference type="PANTHER" id="PTHR35526">
    <property type="entry name" value="ANTI-SIGMA-F FACTOR RSBW-RELATED"/>
    <property type="match status" value="1"/>
</dbReference>
<comment type="caution">
    <text evidence="3">The sequence shown here is derived from an EMBL/GenBank/DDBJ whole genome shotgun (WGS) entry which is preliminary data.</text>
</comment>
<dbReference type="EMBL" id="BOQL01000061">
    <property type="protein sequence ID" value="GIM76328.1"/>
    <property type="molecule type" value="Genomic_DNA"/>
</dbReference>
<dbReference type="InterPro" id="IPR036890">
    <property type="entry name" value="HATPase_C_sf"/>
</dbReference>
<evidence type="ECO:0000313" key="4">
    <source>
        <dbReference type="Proteomes" id="UP000681340"/>
    </source>
</evidence>
<dbReference type="Pfam" id="PF13581">
    <property type="entry name" value="HATPase_c_2"/>
    <property type="match status" value="1"/>
</dbReference>
<evidence type="ECO:0000313" key="3">
    <source>
        <dbReference type="EMBL" id="GIM76328.1"/>
    </source>
</evidence>